<name>A0ABW5C0P1_9BACI</name>
<feature type="region of interest" description="Disordered" evidence="1">
    <location>
        <begin position="54"/>
        <end position="73"/>
    </location>
</feature>
<proteinExistence type="predicted"/>
<evidence type="ECO:0000313" key="2">
    <source>
        <dbReference type="EMBL" id="MFD2215712.1"/>
    </source>
</evidence>
<keyword evidence="3" id="KW-1185">Reference proteome</keyword>
<reference evidence="3" key="1">
    <citation type="journal article" date="2019" name="Int. J. Syst. Evol. Microbiol.">
        <title>The Global Catalogue of Microorganisms (GCM) 10K type strain sequencing project: providing services to taxonomists for standard genome sequencing and annotation.</title>
        <authorList>
            <consortium name="The Broad Institute Genomics Platform"/>
            <consortium name="The Broad Institute Genome Sequencing Center for Infectious Disease"/>
            <person name="Wu L."/>
            <person name="Ma J."/>
        </authorList>
    </citation>
    <scope>NUCLEOTIDE SEQUENCE [LARGE SCALE GENOMIC DNA]</scope>
    <source>
        <strain evidence="3">CGMCC 1.15474</strain>
    </source>
</reference>
<feature type="compositionally biased region" description="Polar residues" evidence="1">
    <location>
        <begin position="54"/>
        <end position="65"/>
    </location>
</feature>
<organism evidence="2 3">
    <name type="scientific">Metabacillus endolithicus</name>
    <dbReference type="NCBI Taxonomy" id="1535204"/>
    <lineage>
        <taxon>Bacteria</taxon>
        <taxon>Bacillati</taxon>
        <taxon>Bacillota</taxon>
        <taxon>Bacilli</taxon>
        <taxon>Bacillales</taxon>
        <taxon>Bacillaceae</taxon>
        <taxon>Metabacillus</taxon>
    </lineage>
</organism>
<dbReference type="EMBL" id="JBHUIK010000004">
    <property type="protein sequence ID" value="MFD2215712.1"/>
    <property type="molecule type" value="Genomic_DNA"/>
</dbReference>
<comment type="caution">
    <text evidence="2">The sequence shown here is derived from an EMBL/GenBank/DDBJ whole genome shotgun (WGS) entry which is preliminary data.</text>
</comment>
<evidence type="ECO:0000313" key="3">
    <source>
        <dbReference type="Proteomes" id="UP001597318"/>
    </source>
</evidence>
<dbReference type="RefSeq" id="WP_247340528.1">
    <property type="nucleotide sequence ID" value="NZ_CP095550.1"/>
</dbReference>
<gene>
    <name evidence="2" type="ORF">ACFSKK_18670</name>
</gene>
<accession>A0ABW5C0P1</accession>
<protein>
    <recommendedName>
        <fullName evidence="4">Phage protein</fullName>
    </recommendedName>
</protein>
<dbReference type="Proteomes" id="UP001597318">
    <property type="component" value="Unassembled WGS sequence"/>
</dbReference>
<evidence type="ECO:0008006" key="4">
    <source>
        <dbReference type="Google" id="ProtNLM"/>
    </source>
</evidence>
<sequence length="73" mass="8438">MENWTVLDEVRISIIEGLEDGRGTEEKRELLIVSEMIVDQLITSKEKAAEEINKANNEQSKNTQFKFEEINNV</sequence>
<evidence type="ECO:0000256" key="1">
    <source>
        <dbReference type="SAM" id="MobiDB-lite"/>
    </source>
</evidence>